<dbReference type="SMART" id="SM00248">
    <property type="entry name" value="ANK"/>
    <property type="match status" value="4"/>
</dbReference>
<comment type="caution">
    <text evidence="5">The sequence shown here is derived from an EMBL/GenBank/DDBJ whole genome shotgun (WGS) entry which is preliminary data.</text>
</comment>
<dbReference type="EMBL" id="BOOW01000022">
    <property type="protein sequence ID" value="GII93375.1"/>
    <property type="molecule type" value="Genomic_DNA"/>
</dbReference>
<keyword evidence="1" id="KW-0677">Repeat</keyword>
<dbReference type="Gene3D" id="1.25.40.20">
    <property type="entry name" value="Ankyrin repeat-containing domain"/>
    <property type="match status" value="1"/>
</dbReference>
<evidence type="ECO:0000256" key="4">
    <source>
        <dbReference type="SAM" id="SignalP"/>
    </source>
</evidence>
<dbReference type="Pfam" id="PF12796">
    <property type="entry name" value="Ank_2"/>
    <property type="match status" value="1"/>
</dbReference>
<dbReference type="InterPro" id="IPR036770">
    <property type="entry name" value="Ankyrin_rpt-contain_sf"/>
</dbReference>
<dbReference type="SUPFAM" id="SSF48403">
    <property type="entry name" value="Ankyrin repeat"/>
    <property type="match status" value="1"/>
</dbReference>
<evidence type="ECO:0000256" key="3">
    <source>
        <dbReference type="PROSITE-ProRule" id="PRU00023"/>
    </source>
</evidence>
<keyword evidence="2 3" id="KW-0040">ANK repeat</keyword>
<gene>
    <name evidence="5" type="ORF">Ssi02_36060</name>
</gene>
<feature type="repeat" description="ANK" evidence="3">
    <location>
        <begin position="168"/>
        <end position="205"/>
    </location>
</feature>
<accession>A0A919V5U1</accession>
<dbReference type="PROSITE" id="PS50297">
    <property type="entry name" value="ANK_REP_REGION"/>
    <property type="match status" value="1"/>
</dbReference>
<dbReference type="PROSITE" id="PS51257">
    <property type="entry name" value="PROKAR_LIPOPROTEIN"/>
    <property type="match status" value="1"/>
</dbReference>
<dbReference type="PANTHER" id="PTHR24171">
    <property type="entry name" value="ANKYRIN REPEAT DOMAIN-CONTAINING PROTEIN 39-RELATED"/>
    <property type="match status" value="1"/>
</dbReference>
<evidence type="ECO:0000256" key="2">
    <source>
        <dbReference type="ARBA" id="ARBA00023043"/>
    </source>
</evidence>
<reference evidence="5" key="1">
    <citation type="submission" date="2021-01" db="EMBL/GenBank/DDBJ databases">
        <title>Whole genome shotgun sequence of Sinosporangium siamense NBRC 109515.</title>
        <authorList>
            <person name="Komaki H."/>
            <person name="Tamura T."/>
        </authorList>
    </citation>
    <scope>NUCLEOTIDE SEQUENCE</scope>
    <source>
        <strain evidence="5">NBRC 109515</strain>
    </source>
</reference>
<protein>
    <recommendedName>
        <fullName evidence="7">Ankyrin repeat domain-containing protein</fullName>
    </recommendedName>
</protein>
<evidence type="ECO:0000313" key="5">
    <source>
        <dbReference type="EMBL" id="GII93375.1"/>
    </source>
</evidence>
<evidence type="ECO:0000313" key="6">
    <source>
        <dbReference type="Proteomes" id="UP000606172"/>
    </source>
</evidence>
<keyword evidence="4" id="KW-0732">Signal</keyword>
<feature type="repeat" description="ANK" evidence="3">
    <location>
        <begin position="69"/>
        <end position="101"/>
    </location>
</feature>
<dbReference type="PROSITE" id="PS50088">
    <property type="entry name" value="ANK_REPEAT"/>
    <property type="match status" value="2"/>
</dbReference>
<organism evidence="5 6">
    <name type="scientific">Sinosporangium siamense</name>
    <dbReference type="NCBI Taxonomy" id="1367973"/>
    <lineage>
        <taxon>Bacteria</taxon>
        <taxon>Bacillati</taxon>
        <taxon>Actinomycetota</taxon>
        <taxon>Actinomycetes</taxon>
        <taxon>Streptosporangiales</taxon>
        <taxon>Streptosporangiaceae</taxon>
        <taxon>Sinosporangium</taxon>
    </lineage>
</organism>
<dbReference type="AlphaFoldDB" id="A0A919V5U1"/>
<dbReference type="Pfam" id="PF00023">
    <property type="entry name" value="Ank"/>
    <property type="match status" value="1"/>
</dbReference>
<evidence type="ECO:0008006" key="7">
    <source>
        <dbReference type="Google" id="ProtNLM"/>
    </source>
</evidence>
<dbReference type="RefSeq" id="WP_204026787.1">
    <property type="nucleotide sequence ID" value="NZ_BOOW01000022.1"/>
</dbReference>
<name>A0A919V5U1_9ACTN</name>
<evidence type="ECO:0000256" key="1">
    <source>
        <dbReference type="ARBA" id="ARBA00022737"/>
    </source>
</evidence>
<dbReference type="Proteomes" id="UP000606172">
    <property type="component" value="Unassembled WGS sequence"/>
</dbReference>
<sequence length="232" mass="24106">MKRRTLLLSGVAVVLGACAGPEPDRSAPSGGKGRDVFDDQLLRAAATGDAAKVQEAVAGGADLEVRDANRRTPLLLASAGDHVEVAKILVSAGADPDALDDRSDTPWLVTGVTGSVAMLKVLLAAGPDLTIRNRYGGISLIPACERGHVDYVREVLKTDIKVDHVNNLGWTGLLEAVILGDGSKPYQEIVSLLIEAGADVNLADADGVTPLTRAEEKGFGEIAELLRAAGGR</sequence>
<feature type="signal peptide" evidence="4">
    <location>
        <begin position="1"/>
        <end position="19"/>
    </location>
</feature>
<proteinExistence type="predicted"/>
<dbReference type="InterPro" id="IPR002110">
    <property type="entry name" value="Ankyrin_rpt"/>
</dbReference>
<dbReference type="PRINTS" id="PR01415">
    <property type="entry name" value="ANKYRIN"/>
</dbReference>
<feature type="chain" id="PRO_5038439159" description="Ankyrin repeat domain-containing protein" evidence="4">
    <location>
        <begin position="20"/>
        <end position="232"/>
    </location>
</feature>
<keyword evidence="6" id="KW-1185">Reference proteome</keyword>